<comment type="caution">
    <text evidence="9">The sequence shown here is derived from an EMBL/GenBank/DDBJ whole genome shotgun (WGS) entry which is preliminary data.</text>
</comment>
<reference evidence="9 10" key="1">
    <citation type="journal article" date="2020" name="Nat. Commun.">
        <title>Genome of Tripterygium wilfordii and identification of cytochrome P450 involved in triptolide biosynthesis.</title>
        <authorList>
            <person name="Tu L."/>
            <person name="Su P."/>
            <person name="Zhang Z."/>
            <person name="Gao L."/>
            <person name="Wang J."/>
            <person name="Hu T."/>
            <person name="Zhou J."/>
            <person name="Zhang Y."/>
            <person name="Zhao Y."/>
            <person name="Liu Y."/>
            <person name="Song Y."/>
            <person name="Tong Y."/>
            <person name="Lu Y."/>
            <person name="Yang J."/>
            <person name="Xu C."/>
            <person name="Jia M."/>
            <person name="Peters R.J."/>
            <person name="Huang L."/>
            <person name="Gao W."/>
        </authorList>
    </citation>
    <scope>NUCLEOTIDE SEQUENCE [LARGE SCALE GENOMIC DNA]</scope>
    <source>
        <strain evidence="10">cv. XIE 37</strain>
        <tissue evidence="9">Leaf</tissue>
    </source>
</reference>
<feature type="compositionally biased region" description="Basic and acidic residues" evidence="7">
    <location>
        <begin position="554"/>
        <end position="563"/>
    </location>
</feature>
<proteinExistence type="inferred from homology"/>
<dbReference type="Pfam" id="PF03092">
    <property type="entry name" value="BT1"/>
    <property type="match status" value="1"/>
</dbReference>
<dbReference type="EMBL" id="JAAARO010000014">
    <property type="protein sequence ID" value="KAF5736879.1"/>
    <property type="molecule type" value="Genomic_DNA"/>
</dbReference>
<feature type="transmembrane region" description="Helical" evidence="8">
    <location>
        <begin position="164"/>
        <end position="183"/>
    </location>
</feature>
<dbReference type="FunCoup" id="A0A7J7CSD4">
    <property type="interactions" value="427"/>
</dbReference>
<feature type="transmembrane region" description="Helical" evidence="8">
    <location>
        <begin position="289"/>
        <end position="308"/>
    </location>
</feature>
<accession>A0A7J7CSD4</accession>
<dbReference type="NCBIfam" id="TIGR00788">
    <property type="entry name" value="fbt"/>
    <property type="match status" value="1"/>
</dbReference>
<feature type="transmembrane region" description="Helical" evidence="8">
    <location>
        <begin position="383"/>
        <end position="402"/>
    </location>
</feature>
<evidence type="ECO:0000256" key="4">
    <source>
        <dbReference type="ARBA" id="ARBA00022692"/>
    </source>
</evidence>
<dbReference type="InterPro" id="IPR036259">
    <property type="entry name" value="MFS_trans_sf"/>
</dbReference>
<dbReference type="InterPro" id="IPR004324">
    <property type="entry name" value="FBT"/>
</dbReference>
<feature type="region of interest" description="Disordered" evidence="7">
    <location>
        <begin position="50"/>
        <end position="79"/>
    </location>
</feature>
<evidence type="ECO:0000313" key="10">
    <source>
        <dbReference type="Proteomes" id="UP000593562"/>
    </source>
</evidence>
<evidence type="ECO:0000256" key="2">
    <source>
        <dbReference type="ARBA" id="ARBA00007015"/>
    </source>
</evidence>
<keyword evidence="3" id="KW-0813">Transport</keyword>
<sequence>MASSIVSPISILPSQISTFPSISLSSLSHSQIHRRHLSLLVRAGRLNRRRKRRKLPDTDMSVSVPVTARSHRRDSSDEPLLDFLTSSAGNDNILTTEVEGETSSSNKRKERYSSDAVKFFGVDLSPDNVAVAMVYFVQGVLGLARLAVSFYLKDDLHLDPAETAVISGFSALPWLIKPLYGFISDSVPLFGYRRRSYLVLSGLLGALSWSLMATFVDSKYDAAFCILLGSLSVAFSDVVVDSMVVERARGESQSMSGSLQSLCWGSSAFGGIVSSYFSGSLVDAYGVRYVFGVTALLPLLTSAVAVLVKEQRVLSNPRGQNLPLVAVGFIESSKQSIVQLWGAVKEPNVFLPTLFIFLWQATPHSDSAMFYFTTNKLGFTPEFLGRVKLVTSIASLLGVGLYNGFLKNVPLRKIFLATTVAGTALGMTQVFLVTGLNRKFGISDEWFAIGDSLILTVLGQASFMPVLVLAARLCPEGMEATLFATLMSISNGGSVLGGLIGAGLTQVFGITKDRFDNLAILIVLCNLSSLLPLPLLGLLPPDNSSSSDTTVSKESGDIEMKSN</sequence>
<feature type="transmembrane region" description="Helical" evidence="8">
    <location>
        <begin position="195"/>
        <end position="216"/>
    </location>
</feature>
<dbReference type="AlphaFoldDB" id="A0A7J7CSD4"/>
<keyword evidence="4 8" id="KW-0812">Transmembrane</keyword>
<evidence type="ECO:0000256" key="3">
    <source>
        <dbReference type="ARBA" id="ARBA00022448"/>
    </source>
</evidence>
<dbReference type="Proteomes" id="UP000593562">
    <property type="component" value="Unassembled WGS sequence"/>
</dbReference>
<evidence type="ECO:0000256" key="6">
    <source>
        <dbReference type="ARBA" id="ARBA00023136"/>
    </source>
</evidence>
<protein>
    <submittedName>
        <fullName evidence="9">Folate-biopterin transporter 1 chloroplastic</fullName>
    </submittedName>
</protein>
<dbReference type="PANTHER" id="PTHR31585">
    <property type="entry name" value="FOLATE-BIOPTERIN TRANSPORTER 1, CHLOROPLASTIC"/>
    <property type="match status" value="1"/>
</dbReference>
<feature type="region of interest" description="Disordered" evidence="7">
    <location>
        <begin position="543"/>
        <end position="563"/>
    </location>
</feature>
<feature type="transmembrane region" description="Helical" evidence="8">
    <location>
        <begin position="446"/>
        <end position="470"/>
    </location>
</feature>
<organism evidence="9 10">
    <name type="scientific">Tripterygium wilfordii</name>
    <name type="common">Thunder God vine</name>
    <dbReference type="NCBI Taxonomy" id="458696"/>
    <lineage>
        <taxon>Eukaryota</taxon>
        <taxon>Viridiplantae</taxon>
        <taxon>Streptophyta</taxon>
        <taxon>Embryophyta</taxon>
        <taxon>Tracheophyta</taxon>
        <taxon>Spermatophyta</taxon>
        <taxon>Magnoliopsida</taxon>
        <taxon>eudicotyledons</taxon>
        <taxon>Gunneridae</taxon>
        <taxon>Pentapetalae</taxon>
        <taxon>rosids</taxon>
        <taxon>fabids</taxon>
        <taxon>Celastrales</taxon>
        <taxon>Celastraceae</taxon>
        <taxon>Tripterygium</taxon>
    </lineage>
</organism>
<dbReference type="Gene3D" id="1.20.1250.20">
    <property type="entry name" value="MFS general substrate transporter like domains"/>
    <property type="match status" value="1"/>
</dbReference>
<evidence type="ECO:0000256" key="8">
    <source>
        <dbReference type="SAM" id="Phobius"/>
    </source>
</evidence>
<dbReference type="InParanoid" id="A0A7J7CSD4"/>
<gene>
    <name evidence="9" type="ORF">HS088_TW14G01034</name>
</gene>
<feature type="transmembrane region" description="Helical" evidence="8">
    <location>
        <begin position="517"/>
        <end position="539"/>
    </location>
</feature>
<evidence type="ECO:0000256" key="1">
    <source>
        <dbReference type="ARBA" id="ARBA00004141"/>
    </source>
</evidence>
<dbReference type="CDD" id="cd17484">
    <property type="entry name" value="MFS_FBT"/>
    <property type="match status" value="1"/>
</dbReference>
<keyword evidence="6 8" id="KW-0472">Membrane</keyword>
<keyword evidence="5 8" id="KW-1133">Transmembrane helix</keyword>
<keyword evidence="10" id="KW-1185">Reference proteome</keyword>
<comment type="subcellular location">
    <subcellularLocation>
        <location evidence="1">Membrane</location>
        <topology evidence="1">Multi-pass membrane protein</topology>
    </subcellularLocation>
</comment>
<evidence type="ECO:0000256" key="7">
    <source>
        <dbReference type="SAM" id="MobiDB-lite"/>
    </source>
</evidence>
<feature type="transmembrane region" description="Helical" evidence="8">
    <location>
        <begin position="414"/>
        <end position="434"/>
    </location>
</feature>
<dbReference type="PANTHER" id="PTHR31585:SF0">
    <property type="entry name" value="FOLATE-BIOPTERIN TRANSPORTER 1, CHLOROPLASTIC"/>
    <property type="match status" value="1"/>
</dbReference>
<dbReference type="GO" id="GO:0016020">
    <property type="term" value="C:membrane"/>
    <property type="evidence" value="ECO:0007669"/>
    <property type="project" value="UniProtKB-SubCell"/>
</dbReference>
<dbReference type="OrthoDB" id="754047at2759"/>
<evidence type="ECO:0000256" key="5">
    <source>
        <dbReference type="ARBA" id="ARBA00022989"/>
    </source>
</evidence>
<dbReference type="FunFam" id="1.20.1250.20:FF:000418">
    <property type="entry name" value="Folate-biopterin transporter 1, chloroplastic isoform A"/>
    <property type="match status" value="1"/>
</dbReference>
<feature type="transmembrane region" description="Helical" evidence="8">
    <location>
        <begin position="482"/>
        <end position="505"/>
    </location>
</feature>
<name>A0A7J7CSD4_TRIWF</name>
<dbReference type="InterPro" id="IPR039309">
    <property type="entry name" value="BT1"/>
</dbReference>
<comment type="similarity">
    <text evidence="2">Belongs to the major facilitator superfamily. Folate-biopterin transporter (TC 2.A.71) family.</text>
</comment>
<dbReference type="SUPFAM" id="SSF103473">
    <property type="entry name" value="MFS general substrate transporter"/>
    <property type="match status" value="1"/>
</dbReference>
<evidence type="ECO:0000313" key="9">
    <source>
        <dbReference type="EMBL" id="KAF5736879.1"/>
    </source>
</evidence>
<feature type="transmembrane region" description="Helical" evidence="8">
    <location>
        <begin position="129"/>
        <end position="152"/>
    </location>
</feature>